<evidence type="ECO:0000313" key="2">
    <source>
        <dbReference type="EMBL" id="PNR98401.1"/>
    </source>
</evidence>
<protein>
    <recommendedName>
        <fullName evidence="1">Peptidase M28 domain-containing protein</fullName>
    </recommendedName>
</protein>
<organism evidence="2 3">
    <name type="scientific">Petrotoga mexicana DSM 14811</name>
    <dbReference type="NCBI Taxonomy" id="1122954"/>
    <lineage>
        <taxon>Bacteria</taxon>
        <taxon>Thermotogati</taxon>
        <taxon>Thermotogota</taxon>
        <taxon>Thermotogae</taxon>
        <taxon>Petrotogales</taxon>
        <taxon>Petrotogaceae</taxon>
        <taxon>Petrotoga</taxon>
    </lineage>
</organism>
<gene>
    <name evidence="2" type="ORF">X927_08710</name>
</gene>
<dbReference type="RefSeq" id="WP_103077625.1">
    <property type="nucleotide sequence ID" value="NZ_AZRN01000034.1"/>
</dbReference>
<dbReference type="PANTHER" id="PTHR12147:SF26">
    <property type="entry name" value="PEPTIDASE M28 DOMAIN-CONTAINING PROTEIN"/>
    <property type="match status" value="1"/>
</dbReference>
<dbReference type="Proteomes" id="UP000236604">
    <property type="component" value="Unassembled WGS sequence"/>
</dbReference>
<dbReference type="GO" id="GO:0006508">
    <property type="term" value="P:proteolysis"/>
    <property type="evidence" value="ECO:0007669"/>
    <property type="project" value="InterPro"/>
</dbReference>
<comment type="caution">
    <text evidence="2">The sequence shown here is derived from an EMBL/GenBank/DDBJ whole genome shotgun (WGS) entry which is preliminary data.</text>
</comment>
<sequence>MIDLKDIFYEFSSRNALELIRKISNFHRAKGSFEYSKAREIIQNYLKNSTLLTFPMDKTYNTWQSPPSWNLKGGYLKYHRGKYIVSDLSLTPISAIFLSDKTDGVEKLEVFDVGKGETEEDYKNFEPGNAVLADGNPTLVYHYAIEKFNARCVLSYHMKAQDKSIGRTPELLPDTINYTSFPSFKNKYAFGYALSYDQFQELKEKLKKEKVLIEAFLDADQGTNNLEVLQEKIGKDTDQPAIILTAHLCHPKPGANDNASGSALLAEIMRVLEKFQDHLNRKIIGLWVAEMYGTATYLTTEFPKNAYVINLDMVGEDQFKTGSTLKLTPSPWEIPSFLAELLYVNLEYPDFRLSFEKYSGGSDHYMFSDPNLGIPAVSLTNWPDRYYHSSDDTVDKCSKNTLDWIGKAVLKTIYDLDNMSQEVSAQVKGKIINNHFKLVNVQSKLITNYVNYMTYLKLNQLSKYGDVEEELIEFFKEKIDFNLIPSQKRKVRKNIGPISDSWYNIEDIKWMNQIREKIPTFRDFLDVFLNVFELGFSKEEAIIIAKAELGIEEDLKAEVEHYLHRLKEEKLIESKV</sequence>
<dbReference type="CDD" id="cd05643">
    <property type="entry name" value="M28_like"/>
    <property type="match status" value="1"/>
</dbReference>
<dbReference type="GO" id="GO:0008235">
    <property type="term" value="F:metalloexopeptidase activity"/>
    <property type="evidence" value="ECO:0007669"/>
    <property type="project" value="InterPro"/>
</dbReference>
<reference evidence="2 3" key="1">
    <citation type="submission" date="2013-12" db="EMBL/GenBank/DDBJ databases">
        <title>Comparative genomics of Petrotoga isolates.</title>
        <authorList>
            <person name="Nesbo C.L."/>
            <person name="Charchuk R."/>
            <person name="Chow K."/>
        </authorList>
    </citation>
    <scope>NUCLEOTIDE SEQUENCE [LARGE SCALE GENOMIC DNA]</scope>
    <source>
        <strain evidence="2 3">DSM 14811</strain>
    </source>
</reference>
<name>A0A2K1P6I8_9BACT</name>
<accession>A0A2K1P6I8</accession>
<dbReference type="SUPFAM" id="SSF53187">
    <property type="entry name" value="Zn-dependent exopeptidases"/>
    <property type="match status" value="1"/>
</dbReference>
<dbReference type="AlphaFoldDB" id="A0A2K1P6I8"/>
<dbReference type="InterPro" id="IPR045175">
    <property type="entry name" value="M28_fam"/>
</dbReference>
<dbReference type="PANTHER" id="PTHR12147">
    <property type="entry name" value="METALLOPEPTIDASE M28 FAMILY MEMBER"/>
    <property type="match status" value="1"/>
</dbReference>
<evidence type="ECO:0000313" key="3">
    <source>
        <dbReference type="Proteomes" id="UP000236604"/>
    </source>
</evidence>
<proteinExistence type="predicted"/>
<dbReference type="Pfam" id="PF04389">
    <property type="entry name" value="Peptidase_M28"/>
    <property type="match status" value="1"/>
</dbReference>
<feature type="domain" description="Peptidase M28" evidence="1">
    <location>
        <begin position="234"/>
        <end position="412"/>
    </location>
</feature>
<evidence type="ECO:0000259" key="1">
    <source>
        <dbReference type="Pfam" id="PF04389"/>
    </source>
</evidence>
<dbReference type="Gene3D" id="3.40.630.10">
    <property type="entry name" value="Zn peptidases"/>
    <property type="match status" value="1"/>
</dbReference>
<keyword evidence="3" id="KW-1185">Reference proteome</keyword>
<dbReference type="EMBL" id="AZRN01000034">
    <property type="protein sequence ID" value="PNR98401.1"/>
    <property type="molecule type" value="Genomic_DNA"/>
</dbReference>
<dbReference type="InterPro" id="IPR007484">
    <property type="entry name" value="Peptidase_M28"/>
</dbReference>